<evidence type="ECO:0000313" key="1">
    <source>
        <dbReference type="EMBL" id="KAK6644191.1"/>
    </source>
</evidence>
<accession>A0AAN8SG05</accession>
<evidence type="ECO:0000313" key="2">
    <source>
        <dbReference type="Proteomes" id="UP001372834"/>
    </source>
</evidence>
<dbReference type="EMBL" id="JAWJWE010000001">
    <property type="protein sequence ID" value="KAK6644191.1"/>
    <property type="molecule type" value="Genomic_DNA"/>
</dbReference>
<reference evidence="1 2" key="1">
    <citation type="submission" date="2023-10" db="EMBL/GenBank/DDBJ databases">
        <title>Genomes of two closely related lineages of the louse Polyplax serrata with different host specificities.</title>
        <authorList>
            <person name="Martinu J."/>
            <person name="Tarabai H."/>
            <person name="Stefka J."/>
            <person name="Hypsa V."/>
        </authorList>
    </citation>
    <scope>NUCLEOTIDE SEQUENCE [LARGE SCALE GENOMIC DNA]</scope>
    <source>
        <strain evidence="1">HR10_N</strain>
    </source>
</reference>
<sequence>MKRQRESSMRWLSSKDKEEFCYVGYLPSHTRLHIDGLTFKKNKLPGKNIPGPLLGSLDPSTVKQPAILFVEVYLLASQRFLFGKMGLFFFLEENVLVFQTKPFEIAAALSKGVQASVQSRGRLSVFVAFLRDHLIVDICLV</sequence>
<gene>
    <name evidence="1" type="ORF">RUM43_000458</name>
</gene>
<dbReference type="Proteomes" id="UP001372834">
    <property type="component" value="Unassembled WGS sequence"/>
</dbReference>
<proteinExistence type="predicted"/>
<dbReference type="AlphaFoldDB" id="A0AAN8SG05"/>
<comment type="caution">
    <text evidence="1">The sequence shown here is derived from an EMBL/GenBank/DDBJ whole genome shotgun (WGS) entry which is preliminary data.</text>
</comment>
<name>A0AAN8SG05_POLSC</name>
<organism evidence="1 2">
    <name type="scientific">Polyplax serrata</name>
    <name type="common">Common mouse louse</name>
    <dbReference type="NCBI Taxonomy" id="468196"/>
    <lineage>
        <taxon>Eukaryota</taxon>
        <taxon>Metazoa</taxon>
        <taxon>Ecdysozoa</taxon>
        <taxon>Arthropoda</taxon>
        <taxon>Hexapoda</taxon>
        <taxon>Insecta</taxon>
        <taxon>Pterygota</taxon>
        <taxon>Neoptera</taxon>
        <taxon>Paraneoptera</taxon>
        <taxon>Psocodea</taxon>
        <taxon>Troctomorpha</taxon>
        <taxon>Phthiraptera</taxon>
        <taxon>Anoplura</taxon>
        <taxon>Polyplacidae</taxon>
        <taxon>Polyplax</taxon>
    </lineage>
</organism>
<protein>
    <submittedName>
        <fullName evidence="1">Uncharacterized protein</fullName>
    </submittedName>
</protein>